<feature type="transmembrane region" description="Helical" evidence="2">
    <location>
        <begin position="314"/>
        <end position="332"/>
    </location>
</feature>
<reference evidence="4 5" key="1">
    <citation type="submission" date="2023-07" db="EMBL/GenBank/DDBJ databases">
        <title>Genomic Encyclopedia of Type Strains, Phase IV (KMG-IV): sequencing the most valuable type-strain genomes for metagenomic binning, comparative biology and taxonomic classification.</title>
        <authorList>
            <person name="Goeker M."/>
        </authorList>
    </citation>
    <scope>NUCLEOTIDE SEQUENCE [LARGE SCALE GENOMIC DNA]</scope>
    <source>
        <strain evidence="4 5">DSM 23837</strain>
    </source>
</reference>
<protein>
    <submittedName>
        <fullName evidence="4">Nucleotidyltransferase with HDIG domain</fullName>
    </submittedName>
</protein>
<feature type="transmembrane region" description="Helical" evidence="2">
    <location>
        <begin position="451"/>
        <end position="472"/>
    </location>
</feature>
<dbReference type="SUPFAM" id="SSF109604">
    <property type="entry name" value="HD-domain/PDEase-like"/>
    <property type="match status" value="1"/>
</dbReference>
<dbReference type="PROSITE" id="PS51831">
    <property type="entry name" value="HD"/>
    <property type="match status" value="1"/>
</dbReference>
<feature type="transmembrane region" description="Helical" evidence="2">
    <location>
        <begin position="387"/>
        <end position="407"/>
    </location>
</feature>
<dbReference type="RefSeq" id="WP_307225453.1">
    <property type="nucleotide sequence ID" value="NZ_JAUSTT010000001.1"/>
</dbReference>
<dbReference type="InterPro" id="IPR011624">
    <property type="entry name" value="Metal-dep_PHydrolase_7TM_extra"/>
</dbReference>
<keyword evidence="2" id="KW-0812">Transmembrane</keyword>
<evidence type="ECO:0000256" key="2">
    <source>
        <dbReference type="SAM" id="Phobius"/>
    </source>
</evidence>
<gene>
    <name evidence="4" type="ORF">J2S08_000011</name>
</gene>
<dbReference type="InterPro" id="IPR011621">
    <property type="entry name" value="Metal-dep_PHydrolase_7TM_intra"/>
</dbReference>
<dbReference type="Gene3D" id="1.10.3210.10">
    <property type="entry name" value="Hypothetical protein af1432"/>
    <property type="match status" value="1"/>
</dbReference>
<dbReference type="Proteomes" id="UP001223586">
    <property type="component" value="Unassembled WGS sequence"/>
</dbReference>
<dbReference type="SMART" id="SM00471">
    <property type="entry name" value="HDc"/>
    <property type="match status" value="1"/>
</dbReference>
<dbReference type="Pfam" id="PF07697">
    <property type="entry name" value="7TMR-HDED"/>
    <property type="match status" value="1"/>
</dbReference>
<dbReference type="EMBL" id="JAUSTT010000001">
    <property type="protein sequence ID" value="MDQ0174180.1"/>
    <property type="molecule type" value="Genomic_DNA"/>
</dbReference>
<name>A0ABT9WN25_9BACI</name>
<feature type="transmembrane region" description="Helical" evidence="2">
    <location>
        <begin position="419"/>
        <end position="439"/>
    </location>
</feature>
<feature type="transmembrane region" description="Helical" evidence="2">
    <location>
        <begin position="7"/>
        <end position="28"/>
    </location>
</feature>
<dbReference type="CDD" id="cd00077">
    <property type="entry name" value="HDc"/>
    <property type="match status" value="1"/>
</dbReference>
<feature type="transmembrane region" description="Helical" evidence="2">
    <location>
        <begin position="283"/>
        <end position="302"/>
    </location>
</feature>
<feature type="region of interest" description="Disordered" evidence="1">
    <location>
        <begin position="105"/>
        <end position="124"/>
    </location>
</feature>
<keyword evidence="5" id="KW-1185">Reference proteome</keyword>
<dbReference type="PANTHER" id="PTHR36442">
    <property type="entry name" value="CYCLIC-DI-AMP PHOSPHODIESTERASE PGPH"/>
    <property type="match status" value="1"/>
</dbReference>
<dbReference type="Pfam" id="PF07698">
    <property type="entry name" value="7TM-7TMR_HD"/>
    <property type="match status" value="1"/>
</dbReference>
<feature type="domain" description="HD" evidence="3">
    <location>
        <begin position="505"/>
        <end position="647"/>
    </location>
</feature>
<feature type="transmembrane region" description="Helical" evidence="2">
    <location>
        <begin position="363"/>
        <end position="381"/>
    </location>
</feature>
<comment type="caution">
    <text evidence="4">The sequence shown here is derived from an EMBL/GenBank/DDBJ whole genome shotgun (WGS) entry which is preliminary data.</text>
</comment>
<dbReference type="NCBIfam" id="TIGR00277">
    <property type="entry name" value="HDIG"/>
    <property type="match status" value="1"/>
</dbReference>
<sequence length="722" mass="81649">MKIKSLLNYKVFTTIIFILLALLIYGGLYHNVKPETYDVELFSVAEKTIRSPKTVEDEAKTEEERKRAVDEVEKVYVFKKEIAQNRISLVTSIFDFVLDMQEDAKSGTPNDSTDASEKQAAPLTHEEKLELLKETLTKNVSEDVTKAIPDQIFSTLLKASNEDLTKAKKEVGKQVEGIMDEKIREDQVSKIKEDIAIKIGNSSISDHLKEAAIALAQYAIVANDIYDPQLTEEQKSYAKENVEPVKILQGQVIVQEGHLIDRETYRQLELLGLLKSNPTVKPYIGLVIFVFMIIGTLYLYFYNMKAPEEKKQNYIFLTSIILIIALVLMNIIGFMRDLQLNNIGYIFPAAMAPMLIRIMMNERFALIITIILSACGSIIFHDHITGTINFEIAIYILFSGLSGVMFLSNRNQRPNILQAGLCAAVVNIMLIFFILFIGGGQFTRIDYLYNVIYAVVSGLSSAVLTMGLLPFFEAGFGLLSTMKLIELSNPNHPLLKKILTEAPGTYHHSVMVANLSEAACEAIGANGLLARVGCYYHDLGKTKRPHYFIENQMNIHNPHDDLSPETSRDIIVAHVTDGVHMLKKNKFPKEIVDIAEQHHGTTLLKYFYYKAKKENEDVLEEDFRYPGPKPQTKEAAVVSIADSVEAAVRSMSHPTHDQIKSLVQNIIQDRLQDEQLNECDITLKELEIIKNIFCETLNGIFHSRIEYPEFKKQKEKKHAISD</sequence>
<dbReference type="PANTHER" id="PTHR36442:SF1">
    <property type="entry name" value="CYCLIC-DI-AMP PHOSPHODIESTERASE PGPH"/>
    <property type="match status" value="1"/>
</dbReference>
<evidence type="ECO:0000313" key="5">
    <source>
        <dbReference type="Proteomes" id="UP001223586"/>
    </source>
</evidence>
<evidence type="ECO:0000313" key="4">
    <source>
        <dbReference type="EMBL" id="MDQ0174180.1"/>
    </source>
</evidence>
<organism evidence="4 5">
    <name type="scientific">Bacillus chungangensis</name>
    <dbReference type="NCBI Taxonomy" id="587633"/>
    <lineage>
        <taxon>Bacteria</taxon>
        <taxon>Bacillati</taxon>
        <taxon>Bacillota</taxon>
        <taxon>Bacilli</taxon>
        <taxon>Bacillales</taxon>
        <taxon>Bacillaceae</taxon>
        <taxon>Bacillus</taxon>
    </lineage>
</organism>
<keyword evidence="2" id="KW-0472">Membrane</keyword>
<evidence type="ECO:0000256" key="1">
    <source>
        <dbReference type="SAM" id="MobiDB-lite"/>
    </source>
</evidence>
<proteinExistence type="predicted"/>
<evidence type="ECO:0000259" key="3">
    <source>
        <dbReference type="PROSITE" id="PS51831"/>
    </source>
</evidence>
<dbReference type="Pfam" id="PF01966">
    <property type="entry name" value="HD"/>
    <property type="match status" value="1"/>
</dbReference>
<dbReference type="InterPro" id="IPR006674">
    <property type="entry name" value="HD_domain"/>
</dbReference>
<accession>A0ABT9WN25</accession>
<dbReference type="InterPro" id="IPR003607">
    <property type="entry name" value="HD/PDEase_dom"/>
</dbReference>
<dbReference type="InterPro" id="IPR052722">
    <property type="entry name" value="PgpH_phosphodiesterase"/>
</dbReference>
<keyword evidence="2" id="KW-1133">Transmembrane helix</keyword>
<dbReference type="InterPro" id="IPR006675">
    <property type="entry name" value="HDIG_dom"/>
</dbReference>